<gene>
    <name evidence="3" type="primary">dgt</name>
    <name evidence="3" type="ORF">HM1_0525</name>
</gene>
<sequence>MNDERKELPEFLGQIEDREKKLSELKEVTRKLLDEVSFFNDMRQSSVDMPSTQRSRHALERDYTRVLYSSSFRRLQGKMQLLGVSHEHFFRNRLTHSLEVAQIARSFAYEFGYSHEDIYAIEACALAHDIGNPPFGHSGERVLNEISKDFGGFEGNAQTLRVLTTLEKKIPDHGGLNLTYRTLLGTVKYYNQRSANKDKFIYDNDFQMINQLKGSRDFKLRTIDAQLMDLADEIAYAGHDLEDSLNLRLFTIDELQHELQLYFLENKLSDKEKELLLNTFSSIVENAKEKANKAKTSEEFNSIFIKEITSLLIHILMRDVTYAKISDDFKKKTGSENVMEFTFGQYGKLAKALKTITFRCIQRTDIVQQYELQGERIIRGLFEVLMDTKFNKDCHLMPPEFRKGHNNYCTRGRNVIDYISGMMDSYAIAAYKKLFGSHALSKLYWDQSH</sequence>
<dbReference type="GO" id="GO:0008832">
    <property type="term" value="F:dGTPase activity"/>
    <property type="evidence" value="ECO:0007669"/>
    <property type="project" value="TreeGrafter"/>
</dbReference>
<dbReference type="Proteomes" id="UP000008550">
    <property type="component" value="Chromosome"/>
</dbReference>
<dbReference type="Pfam" id="PF01966">
    <property type="entry name" value="HD"/>
    <property type="match status" value="1"/>
</dbReference>
<dbReference type="RefSeq" id="WP_012281418.1">
    <property type="nucleotide sequence ID" value="NC_010337.2"/>
</dbReference>
<accession>B0TFY2</accession>
<dbReference type="Pfam" id="PF13286">
    <property type="entry name" value="HD_assoc"/>
    <property type="match status" value="1"/>
</dbReference>
<dbReference type="AlphaFoldDB" id="B0TFY2"/>
<dbReference type="OrthoDB" id="9803619at2"/>
<dbReference type="SUPFAM" id="SSF109604">
    <property type="entry name" value="HD-domain/PDEase-like"/>
    <property type="match status" value="1"/>
</dbReference>
<proteinExistence type="predicted"/>
<dbReference type="NCBIfam" id="TIGR01353">
    <property type="entry name" value="dGTP_triPase"/>
    <property type="match status" value="1"/>
</dbReference>
<dbReference type="InterPro" id="IPR050135">
    <property type="entry name" value="dGTPase-like"/>
</dbReference>
<dbReference type="InterPro" id="IPR003607">
    <property type="entry name" value="HD/PDEase_dom"/>
</dbReference>
<dbReference type="eggNOG" id="COG0232">
    <property type="taxonomic scope" value="Bacteria"/>
</dbReference>
<dbReference type="KEGG" id="hmo:HM1_0525"/>
<feature type="domain" description="HD" evidence="2">
    <location>
        <begin position="93"/>
        <end position="237"/>
    </location>
</feature>
<evidence type="ECO:0000313" key="3">
    <source>
        <dbReference type="EMBL" id="ABZ83139.1"/>
    </source>
</evidence>
<dbReference type="InterPro" id="IPR006674">
    <property type="entry name" value="HD_domain"/>
</dbReference>
<dbReference type="EMBL" id="CP000930">
    <property type="protein sequence ID" value="ABZ83139.1"/>
    <property type="molecule type" value="Genomic_DNA"/>
</dbReference>
<dbReference type="CDD" id="cd00077">
    <property type="entry name" value="HDc"/>
    <property type="match status" value="1"/>
</dbReference>
<dbReference type="Gene3D" id="1.10.3210.10">
    <property type="entry name" value="Hypothetical protein af1432"/>
    <property type="match status" value="1"/>
</dbReference>
<keyword evidence="4" id="KW-1185">Reference proteome</keyword>
<protein>
    <submittedName>
        <fullName evidence="3">Deoxyguanosinetriphosphate triphosphohydrolase</fullName>
    </submittedName>
</protein>
<dbReference type="InterPro" id="IPR006261">
    <property type="entry name" value="dGTPase"/>
</dbReference>
<evidence type="ECO:0000256" key="1">
    <source>
        <dbReference type="ARBA" id="ARBA00022801"/>
    </source>
</evidence>
<evidence type="ECO:0000313" key="4">
    <source>
        <dbReference type="Proteomes" id="UP000008550"/>
    </source>
</evidence>
<dbReference type="GO" id="GO:0006203">
    <property type="term" value="P:dGTP catabolic process"/>
    <property type="evidence" value="ECO:0007669"/>
    <property type="project" value="TreeGrafter"/>
</dbReference>
<dbReference type="PANTHER" id="PTHR11373">
    <property type="entry name" value="DEOXYNUCLEOSIDE TRIPHOSPHATE TRIPHOSPHOHYDROLASE"/>
    <property type="match status" value="1"/>
</dbReference>
<dbReference type="HOGENOM" id="CLU_028163_0_0_9"/>
<dbReference type="PANTHER" id="PTHR11373:SF40">
    <property type="entry name" value="DEOXYGUANOSINETRIPHOSPHATE TRIPHOSPHOHYDROLASE-LIKE PROTEIN 2"/>
    <property type="match status" value="1"/>
</dbReference>
<dbReference type="PROSITE" id="PS51831">
    <property type="entry name" value="HD"/>
    <property type="match status" value="1"/>
</dbReference>
<name>B0TFY2_HELMI</name>
<dbReference type="STRING" id="498761.HM1_0525"/>
<organism evidence="3 4">
    <name type="scientific">Heliobacterium modesticaldum (strain ATCC 51547 / Ice1)</name>
    <dbReference type="NCBI Taxonomy" id="498761"/>
    <lineage>
        <taxon>Bacteria</taxon>
        <taxon>Bacillati</taxon>
        <taxon>Bacillota</taxon>
        <taxon>Clostridia</taxon>
        <taxon>Eubacteriales</taxon>
        <taxon>Heliobacteriaceae</taxon>
        <taxon>Heliomicrobium</taxon>
    </lineage>
</organism>
<dbReference type="InterPro" id="IPR026875">
    <property type="entry name" value="PHydrolase_assoc_dom"/>
</dbReference>
<dbReference type="SMART" id="SM00471">
    <property type="entry name" value="HDc"/>
    <property type="match status" value="1"/>
</dbReference>
<evidence type="ECO:0000259" key="2">
    <source>
        <dbReference type="PROSITE" id="PS51831"/>
    </source>
</evidence>
<keyword evidence="1" id="KW-0378">Hydrolase</keyword>
<reference evidence="3 4" key="1">
    <citation type="journal article" date="2008" name="J. Bacteriol.">
        <title>The genome of Heliobacterium modesticaldum, a phototrophic representative of the Firmicutes containing the simplest photosynthetic apparatus.</title>
        <authorList>
            <person name="Sattley W.M."/>
            <person name="Madigan M.T."/>
            <person name="Swingley W.D."/>
            <person name="Cheung P.C."/>
            <person name="Clocksin K.M."/>
            <person name="Conrad A.L."/>
            <person name="Dejesa L.C."/>
            <person name="Honchak B.M."/>
            <person name="Jung D.O."/>
            <person name="Karbach L.E."/>
            <person name="Kurdoglu A."/>
            <person name="Lahiri S."/>
            <person name="Mastrian S.D."/>
            <person name="Page L.E."/>
            <person name="Taylor H.L."/>
            <person name="Wang Z.T."/>
            <person name="Raymond J."/>
            <person name="Chen M."/>
            <person name="Blankenship R.E."/>
            <person name="Touchman J.W."/>
        </authorList>
    </citation>
    <scope>NUCLEOTIDE SEQUENCE [LARGE SCALE GENOMIC DNA]</scope>
    <source>
        <strain evidence="4">ATCC 51547 / Ice1</strain>
    </source>
</reference>